<dbReference type="Proteomes" id="UP000289200">
    <property type="component" value="Unassembled WGS sequence"/>
</dbReference>
<evidence type="ECO:0000313" key="2">
    <source>
        <dbReference type="EMBL" id="VCU10772.1"/>
    </source>
</evidence>
<accession>A0A447CZS0</accession>
<evidence type="ECO:0000313" key="3">
    <source>
        <dbReference type="Proteomes" id="UP000289200"/>
    </source>
</evidence>
<feature type="compositionally biased region" description="Pro residues" evidence="1">
    <location>
        <begin position="14"/>
        <end position="23"/>
    </location>
</feature>
<feature type="region of interest" description="Disordered" evidence="1">
    <location>
        <begin position="1"/>
        <end position="44"/>
    </location>
</feature>
<sequence length="719" mass="73770">MSEWDAFPAVASGPEPPATPASPAPTRITVTPGPAPQAGQGDADPWAAFPTTADVGRARALFEGVLGGASANFRDELYGAANASGLPEILGGLRIPIGAARLAYEALAGRGAATDAYEEGRDRIRGVQKAAEQQYPGTMLAGEIAGAVALPVGGALGAATLPARIGRSAVVGAGYGAAAGAGEGENATDRAARSLTGAALGMVTGGAVPVAAEGVRQAGRFINGMLPVAGMVRGVVNPDAQAARNIAAELARSRAAGQAGLTEAEVVQGAAAGGPQRVMDMLGEPGRSLIRSAANLSPEGRAKLTEATKDRFLGQQERAQTMTERVVGKVPDSELEREALKSTARAQNRGAYRKAYAEGSGGLWSPELERLASSPAVGDAMRAASVKGKDIAVTEGFGGFNPRVRFTPDGRMEIGRGPTGAPTYPDLQFWDYTRRQISDAAKAAFRSGRDSEGATLSQIAEKMNAELDKLVPSYRAARRGAAAAFDAEDALDAGKKFLSSGIEIPAAQRAVAAFNPAELQLFRAGVAADITRRIGESGQNRSILNHRIFSSPNAVKQLRIAFGEQGAKEFEAFLRVESVMDIARQALGNSTTAQQFREMAMAGVGRASAGGLGGASVGGILTGDFSPSNLMTWALMAGGGRAALDARVAKRVADMLVSKDPAEILEGLSAAANTRSIMSALRAFDARLAAVGSEQVPRGAVTSAVGGVSGSRAENENPP</sequence>
<evidence type="ECO:0000256" key="1">
    <source>
        <dbReference type="SAM" id="MobiDB-lite"/>
    </source>
</evidence>
<comment type="caution">
    <text evidence="2">The sequence shown here is derived from an EMBL/GenBank/DDBJ whole genome shotgun (WGS) entry which is preliminary data.</text>
</comment>
<organism evidence="2 3">
    <name type="scientific">Rhodoplanes serenus</name>
    <dbReference type="NCBI Taxonomy" id="200615"/>
    <lineage>
        <taxon>Bacteria</taxon>
        <taxon>Pseudomonadati</taxon>
        <taxon>Pseudomonadota</taxon>
        <taxon>Alphaproteobacteria</taxon>
        <taxon>Hyphomicrobiales</taxon>
        <taxon>Nitrobacteraceae</taxon>
        <taxon>Rhodoplanes</taxon>
    </lineage>
</organism>
<dbReference type="AlphaFoldDB" id="A0A447CZS0"/>
<gene>
    <name evidence="2" type="ORF">RHODGE_RHODGE_03976</name>
</gene>
<reference evidence="3" key="1">
    <citation type="submission" date="2018-10" db="EMBL/GenBank/DDBJ databases">
        <authorList>
            <person name="Peiro R."/>
            <person name="Begona"/>
            <person name="Cbmso G."/>
            <person name="Lopez M."/>
            <person name="Gonzalez S."/>
            <person name="Sacristan E."/>
            <person name="Castillo E."/>
        </authorList>
    </citation>
    <scope>NUCLEOTIDE SEQUENCE [LARGE SCALE GENOMIC DNA]</scope>
</reference>
<dbReference type="RefSeq" id="WP_129610830.1">
    <property type="nucleotide sequence ID" value="NZ_UWOC01000180.1"/>
</dbReference>
<protein>
    <submittedName>
        <fullName evidence="2">Uncharacterized protein</fullName>
    </submittedName>
</protein>
<proteinExistence type="predicted"/>
<dbReference type="OrthoDB" id="8148763at2"/>
<name>A0A447CZS0_9BRAD</name>
<dbReference type="EMBL" id="UWOC01000180">
    <property type="protein sequence ID" value="VCU10772.1"/>
    <property type="molecule type" value="Genomic_DNA"/>
</dbReference>
<keyword evidence="3" id="KW-1185">Reference proteome</keyword>